<dbReference type="InterPro" id="IPR050336">
    <property type="entry name" value="Chromosome_partition/occlusion"/>
</dbReference>
<name>W8T9A4_PEPAC</name>
<protein>
    <submittedName>
        <fullName evidence="6">Chromosome-partitioning protein ParB</fullName>
    </submittedName>
</protein>
<dbReference type="Gene3D" id="3.90.1530.30">
    <property type="match status" value="1"/>
</dbReference>
<evidence type="ECO:0000256" key="1">
    <source>
        <dbReference type="ARBA" id="ARBA00004453"/>
    </source>
</evidence>
<accession>W8T9A4</accession>
<dbReference type="GO" id="GO:0005694">
    <property type="term" value="C:chromosome"/>
    <property type="evidence" value="ECO:0007669"/>
    <property type="project" value="TreeGrafter"/>
</dbReference>
<dbReference type="InterPro" id="IPR004437">
    <property type="entry name" value="ParB/RepB/Spo0J"/>
</dbReference>
<dbReference type="KEGG" id="eac:EAL2_c22200"/>
<dbReference type="PANTHER" id="PTHR33375">
    <property type="entry name" value="CHROMOSOME-PARTITIONING PROTEIN PARB-RELATED"/>
    <property type="match status" value="1"/>
</dbReference>
<proteinExistence type="inferred from homology"/>
<gene>
    <name evidence="6" type="primary">parB</name>
    <name evidence="6" type="ORF">EAL2_c22200</name>
</gene>
<evidence type="ECO:0000256" key="4">
    <source>
        <dbReference type="ARBA" id="ARBA00023125"/>
    </source>
</evidence>
<dbReference type="FunFam" id="3.90.1530.30:FF:000001">
    <property type="entry name" value="Chromosome partitioning protein ParB"/>
    <property type="match status" value="1"/>
</dbReference>
<dbReference type="PATRIC" id="fig|1286171.3.peg.2168"/>
<dbReference type="AlphaFoldDB" id="W8T9A4"/>
<dbReference type="SMART" id="SM00470">
    <property type="entry name" value="ParB"/>
    <property type="match status" value="1"/>
</dbReference>
<evidence type="ECO:0000256" key="3">
    <source>
        <dbReference type="ARBA" id="ARBA00022829"/>
    </source>
</evidence>
<dbReference type="Pfam" id="PF02195">
    <property type="entry name" value="ParB_N"/>
    <property type="match status" value="1"/>
</dbReference>
<dbReference type="RefSeq" id="WP_242842471.1">
    <property type="nucleotide sequence ID" value="NZ_CP007452.1"/>
</dbReference>
<keyword evidence="3" id="KW-0159">Chromosome partition</keyword>
<dbReference type="CDD" id="cd16393">
    <property type="entry name" value="SPO0J_N"/>
    <property type="match status" value="1"/>
</dbReference>
<dbReference type="Pfam" id="PF23552">
    <property type="entry name" value="ParB_C"/>
    <property type="match status" value="1"/>
</dbReference>
<dbReference type="eggNOG" id="COG1475">
    <property type="taxonomic scope" value="Bacteria"/>
</dbReference>
<evidence type="ECO:0000313" key="7">
    <source>
        <dbReference type="Proteomes" id="UP000019591"/>
    </source>
</evidence>
<feature type="domain" description="ParB-like N-terminal" evidence="5">
    <location>
        <begin position="6"/>
        <end position="96"/>
    </location>
</feature>
<dbReference type="InterPro" id="IPR041468">
    <property type="entry name" value="HTH_ParB/Spo0J"/>
</dbReference>
<evidence type="ECO:0000256" key="2">
    <source>
        <dbReference type="ARBA" id="ARBA00006295"/>
    </source>
</evidence>
<evidence type="ECO:0000313" key="6">
    <source>
        <dbReference type="EMBL" id="AHM57500.1"/>
    </source>
</evidence>
<organism evidence="6 7">
    <name type="scientific">Peptoclostridium acidaminophilum DSM 3953</name>
    <dbReference type="NCBI Taxonomy" id="1286171"/>
    <lineage>
        <taxon>Bacteria</taxon>
        <taxon>Bacillati</taxon>
        <taxon>Bacillota</taxon>
        <taxon>Clostridia</taxon>
        <taxon>Peptostreptococcales</taxon>
        <taxon>Peptoclostridiaceae</taxon>
        <taxon>Peptoclostridium</taxon>
    </lineage>
</organism>
<keyword evidence="4" id="KW-0238">DNA-binding</keyword>
<dbReference type="GO" id="GO:0009295">
    <property type="term" value="C:nucleoid"/>
    <property type="evidence" value="ECO:0007669"/>
    <property type="project" value="UniProtKB-SubCell"/>
</dbReference>
<dbReference type="EMBL" id="CP007452">
    <property type="protein sequence ID" value="AHM57500.1"/>
    <property type="molecule type" value="Genomic_DNA"/>
</dbReference>
<dbReference type="NCBIfam" id="TIGR00180">
    <property type="entry name" value="parB_part"/>
    <property type="match status" value="1"/>
</dbReference>
<dbReference type="GO" id="GO:0007059">
    <property type="term" value="P:chromosome segregation"/>
    <property type="evidence" value="ECO:0007669"/>
    <property type="project" value="UniProtKB-KW"/>
</dbReference>
<comment type="similarity">
    <text evidence="2">Belongs to the ParB family.</text>
</comment>
<dbReference type="PANTHER" id="PTHR33375:SF1">
    <property type="entry name" value="CHROMOSOME-PARTITIONING PROTEIN PARB-RELATED"/>
    <property type="match status" value="1"/>
</dbReference>
<dbReference type="Gene3D" id="1.10.10.2830">
    <property type="match status" value="1"/>
</dbReference>
<dbReference type="HOGENOM" id="CLU_023853_0_0_9"/>
<dbReference type="InterPro" id="IPR003115">
    <property type="entry name" value="ParB_N"/>
</dbReference>
<dbReference type="InterPro" id="IPR036086">
    <property type="entry name" value="ParB/Sulfiredoxin_sf"/>
</dbReference>
<dbReference type="Proteomes" id="UP000019591">
    <property type="component" value="Chromosome"/>
</dbReference>
<dbReference type="InterPro" id="IPR057240">
    <property type="entry name" value="ParB_dimer_C"/>
</dbReference>
<dbReference type="Pfam" id="PF17762">
    <property type="entry name" value="HTH_ParB"/>
    <property type="match status" value="1"/>
</dbReference>
<sequence>MEKLGVMIPIDKITPNSNQPRRDFDNERLQSLSDSIKLHGLLQPIVVQKIGSKHVIVAGERRYRASLIAGAEHMPCIVLESSQQKKVMEMALVENIQRENLNPVEEALAYKALIEEYGTTQEEISKAVGKSRPYITNTLRLLNLPDQVLTLVRDGSISAGHAKAILRIEDKRLQAQTANDIIQKGLSVRAVEDIAKTLSKTKSKGLQSKSKADIFTEHLQERLVETLGTKVVIIQSKKKGKIEIEYYSEEELEKITSLILDK</sequence>
<dbReference type="GO" id="GO:0003677">
    <property type="term" value="F:DNA binding"/>
    <property type="evidence" value="ECO:0007669"/>
    <property type="project" value="UniProtKB-KW"/>
</dbReference>
<dbReference type="FunFam" id="1.10.10.2830:FF:000001">
    <property type="entry name" value="Chromosome partitioning protein ParB"/>
    <property type="match status" value="1"/>
</dbReference>
<evidence type="ECO:0000259" key="5">
    <source>
        <dbReference type="SMART" id="SM00470"/>
    </source>
</evidence>
<keyword evidence="7" id="KW-1185">Reference proteome</keyword>
<dbReference type="SUPFAM" id="SSF109709">
    <property type="entry name" value="KorB DNA-binding domain-like"/>
    <property type="match status" value="1"/>
</dbReference>
<dbReference type="GO" id="GO:0045881">
    <property type="term" value="P:positive regulation of sporulation resulting in formation of a cellular spore"/>
    <property type="evidence" value="ECO:0007669"/>
    <property type="project" value="TreeGrafter"/>
</dbReference>
<dbReference type="SUPFAM" id="SSF110849">
    <property type="entry name" value="ParB/Sulfiredoxin"/>
    <property type="match status" value="1"/>
</dbReference>
<reference evidence="6 7" key="1">
    <citation type="journal article" date="2014" name="Genome Announc.">
        <title>Complete Genome Sequence of Amino Acid-Utilizing Eubacterium acidaminophilum al-2 (DSM 3953).</title>
        <authorList>
            <person name="Poehlein A."/>
            <person name="Andreesen J.R."/>
            <person name="Daniel R."/>
        </authorList>
    </citation>
    <scope>NUCLEOTIDE SEQUENCE [LARGE SCALE GENOMIC DNA]</scope>
    <source>
        <strain evidence="6 7">DSM 3953</strain>
    </source>
</reference>
<dbReference type="STRING" id="1286171.EAL2_c22200"/>
<comment type="subcellular location">
    <subcellularLocation>
        <location evidence="1">Cytoplasm</location>
        <location evidence="1">Nucleoid</location>
    </subcellularLocation>
</comment>